<comment type="caution">
    <text evidence="1">The sequence shown here is derived from an EMBL/GenBank/DDBJ whole genome shotgun (WGS) entry which is preliminary data.</text>
</comment>
<dbReference type="Proteomes" id="UP000243985">
    <property type="component" value="Unassembled WGS sequence"/>
</dbReference>
<protein>
    <submittedName>
        <fullName evidence="1">Uncharacterized protein</fullName>
    </submittedName>
</protein>
<accession>A0A2T5XYP8</accession>
<gene>
    <name evidence="1" type="ORF">C8P65_101261</name>
</gene>
<dbReference type="SUPFAM" id="SSF63825">
    <property type="entry name" value="YWTD domain"/>
    <property type="match status" value="1"/>
</dbReference>
<dbReference type="AlphaFoldDB" id="A0A2T5XYP8"/>
<dbReference type="InterPro" id="IPR015943">
    <property type="entry name" value="WD40/YVTN_repeat-like_dom_sf"/>
</dbReference>
<name>A0A2T5XYP8_9FLAO</name>
<sequence>MPNHQHLYILRYFLLYISLFLSLIACDSAEKKAVITPFTFPEDTAVIYRINDKDNFLSVIANNSFWKQHNPHSFRLHEVKILNTLPTDENLWVAFSADDHFFAVTPHITNDSLSIWKKANDKVQKQAQFGKEWFYTLQGDYLIIGDTDKVGSYAQPKDKPLTTRQQDLEALQKLSNNECAASIFLSQEGANTYFRSFFGTDVLPNNNNWVTFDLFLEENNVRFSGISLIDKENNTSDCMLRTQPYQNTLIDHLPARVLKLTAYSFDDADLISLPDSLAQQSPFLTSVNGIAFAQTLDGYFAVASTYNVDDALQQLPVLSEDFQYNFAMYDLNPELPLSFFKAFAPDFAPRYVGVYQRNLIFTPTRELLISVVNDMQRGNTLSYNKAYQQLAQHSASNVTLSRIANLYDQSSFSLQYPYIAEHYRWALFQQTPQNDYYVLNFVCEHQPEGNLTDEMRERFRFALDDQMVIPPTLLLNHRTKQLEVAVQDANNDLYLIGNNGSLLWKKHLDGKIQSPIYQVDLFKNGFLQMAFSTEKTVWVLDRNGKEVEPFPRKYKGQLTPLEVFDYNADREYRFLFAENQTLHLLDRKGQVVKGFFQRTNGKPLYTPKHFRIADRDYLIYAADNGIFNILHRNGENRITVRDRYTFSDNPPAVWNGLFMFTTNEGYAVFIDEKGGIRKEKKNLEAPFYWGGNKYLLYALSGNILTVGTKKIELLNGKYERPRLFRIGGTNYVSVNDLSTQKAYLYNDKGNLIKDFPVESVSPIAIDVDLDRTVWIVTEKSPTEIVVFSVRKLE</sequence>
<reference evidence="1 2" key="1">
    <citation type="submission" date="2018-04" db="EMBL/GenBank/DDBJ databases">
        <title>Genomic Encyclopedia of Archaeal and Bacterial Type Strains, Phase II (KMG-II): from individual species to whole genera.</title>
        <authorList>
            <person name="Goeker M."/>
        </authorList>
    </citation>
    <scope>NUCLEOTIDE SEQUENCE [LARGE SCALE GENOMIC DNA]</scope>
    <source>
        <strain evidence="1 2">DSM 22902</strain>
    </source>
</reference>
<dbReference type="EMBL" id="QBKG01000001">
    <property type="protein sequence ID" value="PTX08595.1"/>
    <property type="molecule type" value="Genomic_DNA"/>
</dbReference>
<dbReference type="Gene3D" id="2.130.10.10">
    <property type="entry name" value="YVTN repeat-like/Quinoprotein amine dehydrogenase"/>
    <property type="match status" value="1"/>
</dbReference>
<evidence type="ECO:0000313" key="2">
    <source>
        <dbReference type="Proteomes" id="UP000243985"/>
    </source>
</evidence>
<dbReference type="GeneID" id="84579666"/>
<proteinExistence type="predicted"/>
<organism evidence="1 2">
    <name type="scientific">Capnocytophaga leadbetteri</name>
    <dbReference type="NCBI Taxonomy" id="327575"/>
    <lineage>
        <taxon>Bacteria</taxon>
        <taxon>Pseudomonadati</taxon>
        <taxon>Bacteroidota</taxon>
        <taxon>Flavobacteriia</taxon>
        <taxon>Flavobacteriales</taxon>
        <taxon>Flavobacteriaceae</taxon>
        <taxon>Capnocytophaga</taxon>
    </lineage>
</organism>
<dbReference type="RefSeq" id="WP_245887265.1">
    <property type="nucleotide sequence ID" value="NZ_QBKG01000001.1"/>
</dbReference>
<evidence type="ECO:0000313" key="1">
    <source>
        <dbReference type="EMBL" id="PTX08595.1"/>
    </source>
</evidence>